<sequence length="130" mass="15162">MAEILQKKMELENELEQTKIQDEQKSKEWEAAFEARLKSVQNDYQKEIENRRVQEESQIETLKRINEEDEQKLKALTKTLGELQTVVAAKTQEMKDIKIVTHEPKPNFCQQSIKIAENKLIGSSDIGELF</sequence>
<organism evidence="2 3">
    <name type="scientific">Panagrolaimus superbus</name>
    <dbReference type="NCBI Taxonomy" id="310955"/>
    <lineage>
        <taxon>Eukaryota</taxon>
        <taxon>Metazoa</taxon>
        <taxon>Ecdysozoa</taxon>
        <taxon>Nematoda</taxon>
        <taxon>Chromadorea</taxon>
        <taxon>Rhabditida</taxon>
        <taxon>Tylenchina</taxon>
        <taxon>Panagrolaimomorpha</taxon>
        <taxon>Panagrolaimoidea</taxon>
        <taxon>Panagrolaimidae</taxon>
        <taxon>Panagrolaimus</taxon>
    </lineage>
</organism>
<dbReference type="AlphaFoldDB" id="A0A914YGL1"/>
<proteinExistence type="predicted"/>
<keyword evidence="2" id="KW-1185">Reference proteome</keyword>
<dbReference type="Proteomes" id="UP000887577">
    <property type="component" value="Unplaced"/>
</dbReference>
<protein>
    <submittedName>
        <fullName evidence="3">Uncharacterized protein</fullName>
    </submittedName>
</protein>
<dbReference type="WBParaSite" id="PSU_v2.g18456.t1">
    <property type="protein sequence ID" value="PSU_v2.g18456.t1"/>
    <property type="gene ID" value="PSU_v2.g18456"/>
</dbReference>
<reference evidence="3" key="1">
    <citation type="submission" date="2022-11" db="UniProtKB">
        <authorList>
            <consortium name="WormBaseParasite"/>
        </authorList>
    </citation>
    <scope>IDENTIFICATION</scope>
</reference>
<name>A0A914YGL1_9BILA</name>
<accession>A0A914YGL1</accession>
<evidence type="ECO:0000313" key="2">
    <source>
        <dbReference type="Proteomes" id="UP000887577"/>
    </source>
</evidence>
<evidence type="ECO:0000256" key="1">
    <source>
        <dbReference type="SAM" id="Coils"/>
    </source>
</evidence>
<feature type="coiled-coil region" evidence="1">
    <location>
        <begin position="1"/>
        <end position="86"/>
    </location>
</feature>
<keyword evidence="1" id="KW-0175">Coiled coil</keyword>
<evidence type="ECO:0000313" key="3">
    <source>
        <dbReference type="WBParaSite" id="PSU_v2.g18456.t1"/>
    </source>
</evidence>